<keyword evidence="1" id="KW-0812">Transmembrane</keyword>
<reference evidence="2 3" key="1">
    <citation type="journal article" date="2017" name="BMC Genomics">
        <title>Genomic analysis of methanogenic archaea reveals a shift towards energy conservation.</title>
        <authorList>
            <person name="Gilmore S.P."/>
            <person name="Henske J.K."/>
            <person name="Sexton J.A."/>
            <person name="Solomon K.V."/>
            <person name="Seppala S."/>
            <person name="Yoo J.I."/>
            <person name="Huyett L.M."/>
            <person name="Pressman A."/>
            <person name="Cogan J.Z."/>
            <person name="Kivenson V."/>
            <person name="Peng X."/>
            <person name="Tan Y."/>
            <person name="Valentine D.L."/>
            <person name="O'Malley M.A."/>
        </authorList>
    </citation>
    <scope>NUCLEOTIDE SEQUENCE [LARGE SCALE GENOMIC DNA]</scope>
    <source>
        <strain evidence="2 3">M.o.H.</strain>
    </source>
</reference>
<evidence type="ECO:0000256" key="1">
    <source>
        <dbReference type="SAM" id="Phobius"/>
    </source>
</evidence>
<feature type="transmembrane region" description="Helical" evidence="1">
    <location>
        <begin position="161"/>
        <end position="188"/>
    </location>
</feature>
<organism evidence="2 3">
    <name type="scientific">Methanobacterium bryantii</name>
    <dbReference type="NCBI Taxonomy" id="2161"/>
    <lineage>
        <taxon>Archaea</taxon>
        <taxon>Methanobacteriati</taxon>
        <taxon>Methanobacteriota</taxon>
        <taxon>Methanomada group</taxon>
        <taxon>Methanobacteria</taxon>
        <taxon>Methanobacteriales</taxon>
        <taxon>Methanobacteriaceae</taxon>
        <taxon>Methanobacterium</taxon>
    </lineage>
</organism>
<keyword evidence="3" id="KW-1185">Reference proteome</keyword>
<sequence>MGYLICEKCGGYYELEEGESFDDFNGCQCGGKLSYSEQVIGELEKRDKPKLICSNCMKENKNGIFCSSCGGRLIAVKGGKAVSNIKNFQESKELEKLSRRTSRKEKNYINDFNEPKDLFERINWLVVLAGTGFFVISMVILGSILFFSIVSSYSYGYSSYYSSFSVAFFIAMILGLLLAIVSGVLTAYVSRSRDYVDGLVNGFLVGLISSVVIGLLGGVLIIFIGIIVFGALTAVGGAMGIFVRRQMDK</sequence>
<feature type="transmembrane region" description="Helical" evidence="1">
    <location>
        <begin position="221"/>
        <end position="243"/>
    </location>
</feature>
<dbReference type="EMBL" id="LMVM01000001">
    <property type="protein sequence ID" value="PAV06106.1"/>
    <property type="molecule type" value="Genomic_DNA"/>
</dbReference>
<accession>A0A2A2H9W8</accession>
<dbReference type="RefSeq" id="WP_069583551.1">
    <property type="nucleotide sequence ID" value="NZ_LMVM01000001.1"/>
</dbReference>
<name>A0A2A2H9W8_METBR</name>
<dbReference type="Proteomes" id="UP000217784">
    <property type="component" value="Unassembled WGS sequence"/>
</dbReference>
<keyword evidence="1" id="KW-0472">Membrane</keyword>
<dbReference type="OrthoDB" id="70331at2157"/>
<dbReference type="InterPro" id="IPR036259">
    <property type="entry name" value="MFS_trans_sf"/>
</dbReference>
<keyword evidence="1" id="KW-1133">Transmembrane helix</keyword>
<dbReference type="SUPFAM" id="SSF103473">
    <property type="entry name" value="MFS general substrate transporter"/>
    <property type="match status" value="1"/>
</dbReference>
<proteinExistence type="predicted"/>
<dbReference type="AlphaFoldDB" id="A0A2A2H9W8"/>
<protein>
    <submittedName>
        <fullName evidence="2">Uncharacterized protein</fullName>
    </submittedName>
</protein>
<gene>
    <name evidence="2" type="ORF">ASJ80_14830</name>
</gene>
<feature type="transmembrane region" description="Helical" evidence="1">
    <location>
        <begin position="124"/>
        <end position="149"/>
    </location>
</feature>
<comment type="caution">
    <text evidence="2">The sequence shown here is derived from an EMBL/GenBank/DDBJ whole genome shotgun (WGS) entry which is preliminary data.</text>
</comment>
<feature type="transmembrane region" description="Helical" evidence="1">
    <location>
        <begin position="195"/>
        <end position="215"/>
    </location>
</feature>
<evidence type="ECO:0000313" key="3">
    <source>
        <dbReference type="Proteomes" id="UP000217784"/>
    </source>
</evidence>
<evidence type="ECO:0000313" key="2">
    <source>
        <dbReference type="EMBL" id="PAV06106.1"/>
    </source>
</evidence>